<evidence type="ECO:0000256" key="1">
    <source>
        <dbReference type="SAM" id="MobiDB-lite"/>
    </source>
</evidence>
<dbReference type="EMBL" id="JTJC03000005">
    <property type="protein sequence ID" value="NHC36687.1"/>
    <property type="molecule type" value="Genomic_DNA"/>
</dbReference>
<protein>
    <submittedName>
        <fullName evidence="2">Uncharacterized protein</fullName>
    </submittedName>
</protein>
<accession>A0A9X5E9S4</accession>
<dbReference type="Proteomes" id="UP000031532">
    <property type="component" value="Unassembled WGS sequence"/>
</dbReference>
<reference evidence="2 3" key="1">
    <citation type="journal article" date="2015" name="Genome Announc.">
        <title>Draft Genome Sequence of the Terrestrial Cyanobacterium Scytonema millei VB511283, Isolated from Eastern India.</title>
        <authorList>
            <person name="Sen D."/>
            <person name="Chandrababunaidu M.M."/>
            <person name="Singh D."/>
            <person name="Sanghi N."/>
            <person name="Ghorai A."/>
            <person name="Mishra G.P."/>
            <person name="Madduluri M."/>
            <person name="Adhikary S.P."/>
            <person name="Tripathy S."/>
        </authorList>
    </citation>
    <scope>NUCLEOTIDE SEQUENCE [LARGE SCALE GENOMIC DNA]</scope>
    <source>
        <strain evidence="2 3">VB511283</strain>
    </source>
</reference>
<dbReference type="AlphaFoldDB" id="A0A9X5E9S4"/>
<name>A0A9X5E9S4_9CYAN</name>
<feature type="compositionally biased region" description="Low complexity" evidence="1">
    <location>
        <begin position="23"/>
        <end position="68"/>
    </location>
</feature>
<organism evidence="2 3">
    <name type="scientific">Scytonema millei VB511283</name>
    <dbReference type="NCBI Taxonomy" id="1245923"/>
    <lineage>
        <taxon>Bacteria</taxon>
        <taxon>Bacillati</taxon>
        <taxon>Cyanobacteriota</taxon>
        <taxon>Cyanophyceae</taxon>
        <taxon>Nostocales</taxon>
        <taxon>Scytonemataceae</taxon>
        <taxon>Scytonema</taxon>
    </lineage>
</organism>
<evidence type="ECO:0000313" key="3">
    <source>
        <dbReference type="Proteomes" id="UP000031532"/>
    </source>
</evidence>
<feature type="region of interest" description="Disordered" evidence="1">
    <location>
        <begin position="1"/>
        <end position="68"/>
    </location>
</feature>
<gene>
    <name evidence="2" type="ORF">QH73_0018905</name>
</gene>
<proteinExistence type="predicted"/>
<evidence type="ECO:0000313" key="2">
    <source>
        <dbReference type="EMBL" id="NHC36687.1"/>
    </source>
</evidence>
<comment type="caution">
    <text evidence="2">The sequence shown here is derived from an EMBL/GenBank/DDBJ whole genome shotgun (WGS) entry which is preliminary data.</text>
</comment>
<feature type="compositionally biased region" description="Basic and acidic residues" evidence="1">
    <location>
        <begin position="1"/>
        <end position="18"/>
    </location>
</feature>
<sequence length="68" mass="7707">MRSEELGVRGRRTARGESRINSIHAPHPTPHILHPTPHTLHPTPYYTTHQSPLSLPHSSLLTPHLNIR</sequence>
<dbReference type="RefSeq" id="WP_132867372.1">
    <property type="nucleotide sequence ID" value="NZ_JTJC03000005.1"/>
</dbReference>
<keyword evidence="3" id="KW-1185">Reference proteome</keyword>